<gene>
    <name evidence="2" type="ORF">cyc_08208</name>
</gene>
<dbReference type="VEuPathDB" id="ToxoDB:cyc_08208"/>
<name>A0A1D3D600_9EIME</name>
<reference evidence="2 3" key="1">
    <citation type="journal article" date="2016" name="BMC Genomics">
        <title>Comparative genomics reveals Cyclospora cayetanensis possesses coccidia-like metabolism and invasion components but unique surface antigens.</title>
        <authorList>
            <person name="Liu S."/>
            <person name="Wang L."/>
            <person name="Zheng H."/>
            <person name="Xu Z."/>
            <person name="Roellig D.M."/>
            <person name="Li N."/>
            <person name="Frace M.A."/>
            <person name="Tang K."/>
            <person name="Arrowood M.J."/>
            <person name="Moss D.M."/>
            <person name="Zhang L."/>
            <person name="Feng Y."/>
            <person name="Xiao L."/>
        </authorList>
    </citation>
    <scope>NUCLEOTIDE SEQUENCE [LARGE SCALE GENOMIC DNA]</scope>
    <source>
        <strain evidence="2 3">CHN_HEN01</strain>
    </source>
</reference>
<proteinExistence type="predicted"/>
<dbReference type="Proteomes" id="UP000095192">
    <property type="component" value="Unassembled WGS sequence"/>
</dbReference>
<sequence>MALLISFIAVRGVVTVTAALPWAPRLPAVRGRAGETLRLRMQQRQEVLRRVFHAVLLMVAMRAKLPGRAPKPR</sequence>
<comment type="caution">
    <text evidence="2">The sequence shown here is derived from an EMBL/GenBank/DDBJ whole genome shotgun (WGS) entry which is preliminary data.</text>
</comment>
<dbReference type="InParanoid" id="A0A1D3D600"/>
<dbReference type="AlphaFoldDB" id="A0A1D3D600"/>
<keyword evidence="1" id="KW-0732">Signal</keyword>
<evidence type="ECO:0000313" key="2">
    <source>
        <dbReference type="EMBL" id="OEH78878.1"/>
    </source>
</evidence>
<evidence type="ECO:0000256" key="1">
    <source>
        <dbReference type="SAM" id="SignalP"/>
    </source>
</evidence>
<evidence type="ECO:0000313" key="3">
    <source>
        <dbReference type="Proteomes" id="UP000095192"/>
    </source>
</evidence>
<protein>
    <submittedName>
        <fullName evidence="2">Uncharacterized protein</fullName>
    </submittedName>
</protein>
<dbReference type="EMBL" id="JROU02000588">
    <property type="protein sequence ID" value="OEH78878.1"/>
    <property type="molecule type" value="Genomic_DNA"/>
</dbReference>
<feature type="chain" id="PRO_5008914186" evidence="1">
    <location>
        <begin position="19"/>
        <end position="73"/>
    </location>
</feature>
<accession>A0A1D3D600</accession>
<organism evidence="2 3">
    <name type="scientific">Cyclospora cayetanensis</name>
    <dbReference type="NCBI Taxonomy" id="88456"/>
    <lineage>
        <taxon>Eukaryota</taxon>
        <taxon>Sar</taxon>
        <taxon>Alveolata</taxon>
        <taxon>Apicomplexa</taxon>
        <taxon>Conoidasida</taxon>
        <taxon>Coccidia</taxon>
        <taxon>Eucoccidiorida</taxon>
        <taxon>Eimeriorina</taxon>
        <taxon>Eimeriidae</taxon>
        <taxon>Cyclospora</taxon>
    </lineage>
</organism>
<feature type="signal peptide" evidence="1">
    <location>
        <begin position="1"/>
        <end position="18"/>
    </location>
</feature>
<keyword evidence="3" id="KW-1185">Reference proteome</keyword>